<evidence type="ECO:0000313" key="4">
    <source>
        <dbReference type="Proteomes" id="UP000504615"/>
    </source>
</evidence>
<name>A0A6I9XJX2_9HYME</name>
<dbReference type="InterPro" id="IPR001005">
    <property type="entry name" value="SANT/Myb"/>
</dbReference>
<feature type="region of interest" description="Disordered" evidence="2">
    <location>
        <begin position="520"/>
        <end position="542"/>
    </location>
</feature>
<evidence type="ECO:0000256" key="2">
    <source>
        <dbReference type="SAM" id="MobiDB-lite"/>
    </source>
</evidence>
<organism evidence="4 5">
    <name type="scientific">Pogonomyrmex barbatus</name>
    <name type="common">red harvester ant</name>
    <dbReference type="NCBI Taxonomy" id="144034"/>
    <lineage>
        <taxon>Eukaryota</taxon>
        <taxon>Metazoa</taxon>
        <taxon>Ecdysozoa</taxon>
        <taxon>Arthropoda</taxon>
        <taxon>Hexapoda</taxon>
        <taxon>Insecta</taxon>
        <taxon>Pterygota</taxon>
        <taxon>Neoptera</taxon>
        <taxon>Endopterygota</taxon>
        <taxon>Hymenoptera</taxon>
        <taxon>Apocrita</taxon>
        <taxon>Aculeata</taxon>
        <taxon>Formicoidea</taxon>
        <taxon>Formicidae</taxon>
        <taxon>Myrmicinae</taxon>
        <taxon>Pogonomyrmex</taxon>
    </lineage>
</organism>
<dbReference type="AlphaFoldDB" id="A0A6I9XJX2"/>
<evidence type="ECO:0000259" key="3">
    <source>
        <dbReference type="SMART" id="SM00717"/>
    </source>
</evidence>
<sequence>MRRARIKAFAAVPIRKRLLQDSVDSADADIIDKEKKKEDIFNIDVIKQESTKNLAKIGEEEYQDVSRICVSHQEKQDEECVPTTIDISKQQEQKGDISNTDISAQEVAKGISKVQEKDTIKEPIRNEQNEITLKEPTMVKKSDSQELSSPQKSNSQELCTSTKANSQELCTSTKANSQESPSCTGKSNKVTDQLVQKSILPSDVPTVIDITSPTKIQSRPCFMRPTPRLDSGGRIRKNSIQGSGASASESEDEHSKRVASVIPSRVRNDSVCSVQSNKESTVNDNQDNSLRIKTTQKRRMLVSESARKLAEARREFLLKHENRTPDRSQLKMYDLIYYNPVTNPMKKSNPLSSTERKQVPTQSMEIPEEEEEDDPPAMPTPQVKVGPDGQLIIDERSLVIEQTDARRDGELLSNETTIEDDNSHSGGFYKKHKRSKEWPKWETFKFYRVLNVVGTDFLLMQTLFPNRSRQEIKQKYKKEERVNRQLVEKALKYHQEFDTDMLEEQLAMLQKVENIQSTPKTEKIKNGQRMSRAERKRKHRMAAGSIGECEALSNDQETEDTVVSTNDEIDIEMINDINNIQQQMRKGSKMRKLKERSDDRSEKYDDCSSYTDFDADSDSSEEIYKPRPTRSGRLTKKMRKFQTPDFNTLNCTKNESDNESENSKIPSHVAVEVTEYVNRSATDSINMETSNSNNIMTMIPDINQMEPGAVVIVSKESTENPGNTILQVYMVASNIDSNTTVTSSVTSMNPSDSSNIKTKDIESINVVDDCEK</sequence>
<feature type="region of interest" description="Disordered" evidence="2">
    <location>
        <begin position="581"/>
        <end position="635"/>
    </location>
</feature>
<proteinExistence type="predicted"/>
<feature type="domain" description="Myb-like" evidence="3">
    <location>
        <begin position="434"/>
        <end position="482"/>
    </location>
</feature>
<feature type="compositionally biased region" description="Acidic residues" evidence="2">
    <location>
        <begin position="366"/>
        <end position="375"/>
    </location>
</feature>
<comment type="subcellular location">
    <subcellularLocation>
        <location evidence="1">Nucleus</location>
    </subcellularLocation>
</comment>
<gene>
    <name evidence="5" type="primary">LOC105432807</name>
</gene>
<dbReference type="CTD" id="55814"/>
<keyword evidence="4" id="KW-1185">Reference proteome</keyword>
<dbReference type="GO" id="GO:0001156">
    <property type="term" value="F:TFIIIC-class transcription factor complex binding"/>
    <property type="evidence" value="ECO:0007669"/>
    <property type="project" value="TreeGrafter"/>
</dbReference>
<feature type="compositionally biased region" description="Polar residues" evidence="2">
    <location>
        <begin position="343"/>
        <end position="353"/>
    </location>
</feature>
<dbReference type="KEGG" id="pbar:105432807"/>
<dbReference type="GeneID" id="105432807"/>
<dbReference type="GO" id="GO:0000126">
    <property type="term" value="C:transcription factor TFIIIB complex"/>
    <property type="evidence" value="ECO:0007669"/>
    <property type="project" value="TreeGrafter"/>
</dbReference>
<dbReference type="InterPro" id="IPR039467">
    <property type="entry name" value="TFIIIB_B''_Myb"/>
</dbReference>
<accession>A0A6I9XJX2</accession>
<dbReference type="GO" id="GO:0070898">
    <property type="term" value="P:RNA polymerase III preinitiation complex assembly"/>
    <property type="evidence" value="ECO:0007669"/>
    <property type="project" value="TreeGrafter"/>
</dbReference>
<feature type="region of interest" description="Disordered" evidence="2">
    <location>
        <begin position="343"/>
        <end position="383"/>
    </location>
</feature>
<dbReference type="PANTHER" id="PTHR22929:SF0">
    <property type="entry name" value="TRANSCRIPTION FACTOR TFIIIB COMPONENT B'' HOMOLOG"/>
    <property type="match status" value="1"/>
</dbReference>
<dbReference type="InterPro" id="IPR009057">
    <property type="entry name" value="Homeodomain-like_sf"/>
</dbReference>
<feature type="region of interest" description="Disordered" evidence="2">
    <location>
        <begin position="170"/>
        <end position="189"/>
    </location>
</feature>
<feature type="compositionally biased region" description="Polar residues" evidence="2">
    <location>
        <begin position="145"/>
        <end position="160"/>
    </location>
</feature>
<dbReference type="SUPFAM" id="SSF46689">
    <property type="entry name" value="Homeodomain-like"/>
    <property type="match status" value="1"/>
</dbReference>
<feature type="compositionally biased region" description="Basic and acidic residues" evidence="2">
    <location>
        <begin position="595"/>
        <end position="606"/>
    </location>
</feature>
<dbReference type="Pfam" id="PF15963">
    <property type="entry name" value="Myb_DNA-bind_7"/>
    <property type="match status" value="1"/>
</dbReference>
<dbReference type="OrthoDB" id="272624at2759"/>
<feature type="region of interest" description="Disordered" evidence="2">
    <location>
        <begin position="110"/>
        <end position="160"/>
    </location>
</feature>
<evidence type="ECO:0000256" key="1">
    <source>
        <dbReference type="ARBA" id="ARBA00004123"/>
    </source>
</evidence>
<feature type="region of interest" description="Disordered" evidence="2">
    <location>
        <begin position="217"/>
        <end position="256"/>
    </location>
</feature>
<dbReference type="GO" id="GO:0005634">
    <property type="term" value="C:nucleus"/>
    <property type="evidence" value="ECO:0007669"/>
    <property type="project" value="UniProtKB-SubCell"/>
</dbReference>
<dbReference type="RefSeq" id="XP_011646069.1">
    <property type="nucleotide sequence ID" value="XM_011647767.2"/>
</dbReference>
<dbReference type="Proteomes" id="UP000504615">
    <property type="component" value="Unplaced"/>
</dbReference>
<protein>
    <submittedName>
        <fullName evidence="5">Transcription factor TFIIIB component B'' homolog</fullName>
    </submittedName>
</protein>
<dbReference type="PANTHER" id="PTHR22929">
    <property type="entry name" value="RNA POLYMERASE III TRANSCRIPTION INITIATION FACTOR B"/>
    <property type="match status" value="1"/>
</dbReference>
<evidence type="ECO:0000313" key="5">
    <source>
        <dbReference type="RefSeq" id="XP_011646069.1"/>
    </source>
</evidence>
<reference evidence="5" key="1">
    <citation type="submission" date="2025-08" db="UniProtKB">
        <authorList>
            <consortium name="RefSeq"/>
        </authorList>
    </citation>
    <scope>IDENTIFICATION</scope>
</reference>
<dbReference type="SMART" id="SM00717">
    <property type="entry name" value="SANT"/>
    <property type="match status" value="1"/>
</dbReference>
<feature type="compositionally biased region" description="Basic and acidic residues" evidence="2">
    <location>
        <begin position="114"/>
        <end position="128"/>
    </location>
</feature>